<keyword evidence="1" id="KW-0489">Methyltransferase</keyword>
<evidence type="ECO:0000256" key="1">
    <source>
        <dbReference type="ARBA" id="ARBA00022603"/>
    </source>
</evidence>
<evidence type="ECO:0000313" key="4">
    <source>
        <dbReference type="EMBL" id="MBM7840744.1"/>
    </source>
</evidence>
<dbReference type="Proteomes" id="UP001179280">
    <property type="component" value="Unassembled WGS sequence"/>
</dbReference>
<reference evidence="4" key="1">
    <citation type="submission" date="2021-01" db="EMBL/GenBank/DDBJ databases">
        <title>Genomic Encyclopedia of Type Strains, Phase IV (KMG-IV): sequencing the most valuable type-strain genomes for metagenomic binning, comparative biology and taxonomic classification.</title>
        <authorList>
            <person name="Goeker M."/>
        </authorList>
    </citation>
    <scope>NUCLEOTIDE SEQUENCE</scope>
    <source>
        <strain evidence="4">DSM 21943</strain>
    </source>
</reference>
<gene>
    <name evidence="4" type="ORF">JOC54_004037</name>
</gene>
<name>A0ABS2T218_9BACI</name>
<dbReference type="EMBL" id="JAFBCV010000017">
    <property type="protein sequence ID" value="MBM7840744.1"/>
    <property type="molecule type" value="Genomic_DNA"/>
</dbReference>
<sequence>MIKEYLKVWNARKWMKQTEPFLQTWHAHLGYSLNLFQHFKKKATVEQVARNHQLDEVLLNRWVEVGLAVGHLAKKRGNKIKTERKMITYLTKESKQSVGILLEEMFELHIPTLMSYRDLIQKDDKEKVPGMADMVAETSSLLETLTLPKVASVLKKHRITSVLDVGCGYGGYLKKLADKFPKVQFDGIEVDQEVCTRAVESNHFQNVKIEQGDFYEIQPQKPYQAVMLNNILYYFSATERLAMIKRASAVMKKNGVLILISPLANGKHGKRFASAFNSFMSAHEDMHPLPSKKEIVRFCKQAGLELQSEKPVVREGGWYMLTFQKKGK</sequence>
<dbReference type="CDD" id="cd02440">
    <property type="entry name" value="AdoMet_MTases"/>
    <property type="match status" value="1"/>
</dbReference>
<evidence type="ECO:0000256" key="2">
    <source>
        <dbReference type="ARBA" id="ARBA00022679"/>
    </source>
</evidence>
<comment type="caution">
    <text evidence="4">The sequence shown here is derived from an EMBL/GenBank/DDBJ whole genome shotgun (WGS) entry which is preliminary data.</text>
</comment>
<organism evidence="4 5">
    <name type="scientific">Shouchella xiaoxiensis</name>
    <dbReference type="NCBI Taxonomy" id="766895"/>
    <lineage>
        <taxon>Bacteria</taxon>
        <taxon>Bacillati</taxon>
        <taxon>Bacillota</taxon>
        <taxon>Bacilli</taxon>
        <taxon>Bacillales</taxon>
        <taxon>Bacillaceae</taxon>
        <taxon>Shouchella</taxon>
    </lineage>
</organism>
<dbReference type="SUPFAM" id="SSF53335">
    <property type="entry name" value="S-adenosyl-L-methionine-dependent methyltransferases"/>
    <property type="match status" value="1"/>
</dbReference>
<keyword evidence="5" id="KW-1185">Reference proteome</keyword>
<evidence type="ECO:0000259" key="3">
    <source>
        <dbReference type="Pfam" id="PF13649"/>
    </source>
</evidence>
<dbReference type="Pfam" id="PF13649">
    <property type="entry name" value="Methyltransf_25"/>
    <property type="match status" value="1"/>
</dbReference>
<keyword evidence="2" id="KW-0808">Transferase</keyword>
<dbReference type="Gene3D" id="3.40.50.150">
    <property type="entry name" value="Vaccinia Virus protein VP39"/>
    <property type="match status" value="1"/>
</dbReference>
<dbReference type="PANTHER" id="PTHR43861:SF1">
    <property type="entry name" value="TRANS-ACONITATE 2-METHYLTRANSFERASE"/>
    <property type="match status" value="1"/>
</dbReference>
<dbReference type="RefSeq" id="WP_367617837.1">
    <property type="nucleotide sequence ID" value="NZ_JAFBCV010000017.1"/>
</dbReference>
<dbReference type="InterPro" id="IPR029063">
    <property type="entry name" value="SAM-dependent_MTases_sf"/>
</dbReference>
<accession>A0ABS2T218</accession>
<dbReference type="InterPro" id="IPR041698">
    <property type="entry name" value="Methyltransf_25"/>
</dbReference>
<dbReference type="PANTHER" id="PTHR43861">
    <property type="entry name" value="TRANS-ACONITATE 2-METHYLTRANSFERASE-RELATED"/>
    <property type="match status" value="1"/>
</dbReference>
<proteinExistence type="predicted"/>
<evidence type="ECO:0000313" key="5">
    <source>
        <dbReference type="Proteomes" id="UP001179280"/>
    </source>
</evidence>
<feature type="domain" description="Methyltransferase" evidence="3">
    <location>
        <begin position="162"/>
        <end position="255"/>
    </location>
</feature>
<protein>
    <submittedName>
        <fullName evidence="4">tRNA1(Val) A37 N6-methylase TrmN6</fullName>
    </submittedName>
</protein>